<dbReference type="GO" id="GO:0019205">
    <property type="term" value="F:nucleobase-containing compound kinase activity"/>
    <property type="evidence" value="ECO:0007669"/>
    <property type="project" value="InterPro"/>
</dbReference>
<dbReference type="EMBL" id="HBEZ01003833">
    <property type="protein sequence ID" value="CAD8624449.1"/>
    <property type="molecule type" value="Transcribed_RNA"/>
</dbReference>
<dbReference type="Gene3D" id="3.40.50.300">
    <property type="entry name" value="P-loop containing nucleotide triphosphate hydrolases"/>
    <property type="match status" value="1"/>
</dbReference>
<dbReference type="InterPro" id="IPR029214">
    <property type="entry name" value="CFAP144"/>
</dbReference>
<comment type="similarity">
    <text evidence="10">Belongs to the adenylate kinase family.</text>
</comment>
<evidence type="ECO:0008006" key="12">
    <source>
        <dbReference type="Google" id="ProtNLM"/>
    </source>
</evidence>
<evidence type="ECO:0000256" key="1">
    <source>
        <dbReference type="ARBA" id="ARBA00004138"/>
    </source>
</evidence>
<evidence type="ECO:0000256" key="5">
    <source>
        <dbReference type="ARBA" id="ARBA00022741"/>
    </source>
</evidence>
<evidence type="ECO:0000256" key="3">
    <source>
        <dbReference type="ARBA" id="ARBA00022490"/>
    </source>
</evidence>
<evidence type="ECO:0000256" key="2">
    <source>
        <dbReference type="ARBA" id="ARBA00004245"/>
    </source>
</evidence>
<keyword evidence="4 10" id="KW-0808">Transferase</keyword>
<comment type="similarity">
    <text evidence="9">Belongs to the CFAP144 family.</text>
</comment>
<protein>
    <recommendedName>
        <fullName evidence="12">Adenylate kinase</fullName>
    </recommendedName>
</protein>
<comment type="subcellular location">
    <subcellularLocation>
        <location evidence="1">Cell projection</location>
        <location evidence="1">Cilium</location>
    </subcellularLocation>
    <subcellularLocation>
        <location evidence="2">Cytoplasm</location>
        <location evidence="2">Cytoskeleton</location>
    </subcellularLocation>
</comment>
<dbReference type="GO" id="GO:0005856">
    <property type="term" value="C:cytoskeleton"/>
    <property type="evidence" value="ECO:0007669"/>
    <property type="project" value="UniProtKB-SubCell"/>
</dbReference>
<evidence type="ECO:0000256" key="10">
    <source>
        <dbReference type="RuleBase" id="RU003330"/>
    </source>
</evidence>
<dbReference type="Pfam" id="PF00406">
    <property type="entry name" value="ADK"/>
    <property type="match status" value="1"/>
</dbReference>
<reference evidence="11" key="1">
    <citation type="submission" date="2021-01" db="EMBL/GenBank/DDBJ databases">
        <authorList>
            <person name="Corre E."/>
            <person name="Pelletier E."/>
            <person name="Niang G."/>
            <person name="Scheremetjew M."/>
            <person name="Finn R."/>
            <person name="Kale V."/>
            <person name="Holt S."/>
            <person name="Cochrane G."/>
            <person name="Meng A."/>
            <person name="Brown T."/>
            <person name="Cohen L."/>
        </authorList>
    </citation>
    <scope>NUCLEOTIDE SEQUENCE</scope>
    <source>
        <strain evidence="11">CCAP979/52</strain>
    </source>
</reference>
<dbReference type="SUPFAM" id="SSF52540">
    <property type="entry name" value="P-loop containing nucleoside triphosphate hydrolases"/>
    <property type="match status" value="1"/>
</dbReference>
<evidence type="ECO:0000256" key="4">
    <source>
        <dbReference type="ARBA" id="ARBA00022679"/>
    </source>
</evidence>
<name>A0A7S0LW74_9CRYP</name>
<sequence length="288" mass="31964">MAVVILLLGPPQSGKTTQGERLFAALGLPQIIFSDVLREAVKSGSTDGIKAKSSLSTGEAVPDDVMTSIIASKVSGEIYSKGFTLEGFPLTAAQARNLQNAFSKRGLKIDYAIFLDVDNPQYESESEQLLSYFQGLRILYRINGNAFVEDVANEILSIVNQPNQNPQAPEVSRGAPTDIPSDGFAVRWLDPRRSETLRLCAPHPGPPGTEHARQYASNLRLREDLRKHDRLKVSPEQRFEEPVTAAMEYGWRASRPELYKRDPQLFHPRMKSSETAYAEALILGPRHC</sequence>
<dbReference type="Pfam" id="PF14886">
    <property type="entry name" value="FAM183"/>
    <property type="match status" value="1"/>
</dbReference>
<evidence type="ECO:0000256" key="9">
    <source>
        <dbReference type="ARBA" id="ARBA00034777"/>
    </source>
</evidence>
<organism evidence="11">
    <name type="scientific">Cryptomonas curvata</name>
    <dbReference type="NCBI Taxonomy" id="233186"/>
    <lineage>
        <taxon>Eukaryota</taxon>
        <taxon>Cryptophyceae</taxon>
        <taxon>Cryptomonadales</taxon>
        <taxon>Cryptomonadaceae</taxon>
        <taxon>Cryptomonas</taxon>
    </lineage>
</organism>
<dbReference type="PRINTS" id="PR00094">
    <property type="entry name" value="ADENYLTKNASE"/>
</dbReference>
<gene>
    <name evidence="11" type="ORF">CCUR1050_LOCUS2125</name>
</gene>
<dbReference type="GO" id="GO:0005524">
    <property type="term" value="F:ATP binding"/>
    <property type="evidence" value="ECO:0007669"/>
    <property type="project" value="InterPro"/>
</dbReference>
<dbReference type="AlphaFoldDB" id="A0A7S0LW74"/>
<evidence type="ECO:0000256" key="7">
    <source>
        <dbReference type="ARBA" id="ARBA00023212"/>
    </source>
</evidence>
<keyword evidence="6 10" id="KW-0418">Kinase</keyword>
<proteinExistence type="inferred from homology"/>
<dbReference type="GO" id="GO:0005929">
    <property type="term" value="C:cilium"/>
    <property type="evidence" value="ECO:0007669"/>
    <property type="project" value="UniProtKB-SubCell"/>
</dbReference>
<evidence type="ECO:0000256" key="6">
    <source>
        <dbReference type="ARBA" id="ARBA00022777"/>
    </source>
</evidence>
<dbReference type="PANTHER" id="PTHR23359">
    <property type="entry name" value="NUCLEOTIDE KINASE"/>
    <property type="match status" value="1"/>
</dbReference>
<dbReference type="CDD" id="cd01428">
    <property type="entry name" value="ADK"/>
    <property type="match status" value="1"/>
</dbReference>
<evidence type="ECO:0000313" key="11">
    <source>
        <dbReference type="EMBL" id="CAD8624449.1"/>
    </source>
</evidence>
<dbReference type="GO" id="GO:0006139">
    <property type="term" value="P:nucleobase-containing compound metabolic process"/>
    <property type="evidence" value="ECO:0007669"/>
    <property type="project" value="InterPro"/>
</dbReference>
<keyword evidence="8" id="KW-0966">Cell projection</keyword>
<accession>A0A7S0LW74</accession>
<dbReference type="HAMAP" id="MF_00235">
    <property type="entry name" value="Adenylate_kinase_Adk"/>
    <property type="match status" value="1"/>
</dbReference>
<dbReference type="InterPro" id="IPR027417">
    <property type="entry name" value="P-loop_NTPase"/>
</dbReference>
<keyword evidence="7" id="KW-0206">Cytoskeleton</keyword>
<keyword evidence="5" id="KW-0547">Nucleotide-binding</keyword>
<evidence type="ECO:0000256" key="8">
    <source>
        <dbReference type="ARBA" id="ARBA00023273"/>
    </source>
</evidence>
<dbReference type="InterPro" id="IPR000850">
    <property type="entry name" value="Adenylat/UMP-CMP_kin"/>
</dbReference>
<keyword evidence="3" id="KW-0963">Cytoplasm</keyword>